<comment type="caution">
    <text evidence="2">The sequence shown here is derived from an EMBL/GenBank/DDBJ whole genome shotgun (WGS) entry which is preliminary data.</text>
</comment>
<sequence length="229" mass="26672">MFRYCKTLHRGNFSHIHRRLLNSKVTYEQGQSPSPKIREYFYYIDHQGMLFLDDARMKNFTSCFKEKKFLQFFYSRLRLNDTGRYPEFPFLSLCGRERNYIRCDDLPIVFTHLIKNDPYESVQQEHLAFGNAGNLMNIQFLPSELLMESQTGRVYHPSPEKTGGVGLVRSQLAIQLSTNFIFGDGENSAPTHIHWEGKEICLSQSLVPVLKDLEEIRKYSLGLDCEAVN</sequence>
<name>A0AAN8XHR8_HALRR</name>
<comment type="similarity">
    <text evidence="1">Belongs to the UPF0598 family.</text>
</comment>
<organism evidence="2 3">
    <name type="scientific">Halocaridina rubra</name>
    <name type="common">Hawaiian red shrimp</name>
    <dbReference type="NCBI Taxonomy" id="373956"/>
    <lineage>
        <taxon>Eukaryota</taxon>
        <taxon>Metazoa</taxon>
        <taxon>Ecdysozoa</taxon>
        <taxon>Arthropoda</taxon>
        <taxon>Crustacea</taxon>
        <taxon>Multicrustacea</taxon>
        <taxon>Malacostraca</taxon>
        <taxon>Eumalacostraca</taxon>
        <taxon>Eucarida</taxon>
        <taxon>Decapoda</taxon>
        <taxon>Pleocyemata</taxon>
        <taxon>Caridea</taxon>
        <taxon>Atyoidea</taxon>
        <taxon>Atyidae</taxon>
        <taxon>Halocaridina</taxon>
    </lineage>
</organism>
<dbReference type="AlphaFoldDB" id="A0AAN8XHR8"/>
<evidence type="ECO:0000313" key="2">
    <source>
        <dbReference type="EMBL" id="KAK7079424.1"/>
    </source>
</evidence>
<reference evidence="2 3" key="1">
    <citation type="submission" date="2023-11" db="EMBL/GenBank/DDBJ databases">
        <title>Halocaridina rubra genome assembly.</title>
        <authorList>
            <person name="Smith C."/>
        </authorList>
    </citation>
    <scope>NUCLEOTIDE SEQUENCE [LARGE SCALE GENOMIC DNA]</scope>
    <source>
        <strain evidence="2">EP-1</strain>
        <tissue evidence="2">Whole</tissue>
    </source>
</reference>
<keyword evidence="3" id="KW-1185">Reference proteome</keyword>
<evidence type="ECO:0000313" key="3">
    <source>
        <dbReference type="Proteomes" id="UP001381693"/>
    </source>
</evidence>
<accession>A0AAN8XHR8</accession>
<dbReference type="Proteomes" id="UP001381693">
    <property type="component" value="Unassembled WGS sequence"/>
</dbReference>
<dbReference type="InterPro" id="IPR028108">
    <property type="entry name" value="DUF4505"/>
</dbReference>
<evidence type="ECO:0000256" key="1">
    <source>
        <dbReference type="ARBA" id="ARBA00006322"/>
    </source>
</evidence>
<dbReference type="PANTHER" id="PTHR31449">
    <property type="entry name" value="UPF0598 PROTEIN C8ORF82"/>
    <property type="match status" value="1"/>
</dbReference>
<gene>
    <name evidence="2" type="ORF">SK128_011477</name>
</gene>
<dbReference type="Pfam" id="PF14956">
    <property type="entry name" value="DUF4505"/>
    <property type="match status" value="1"/>
</dbReference>
<protein>
    <submittedName>
        <fullName evidence="2">Uncharacterized protein</fullName>
    </submittedName>
</protein>
<dbReference type="PANTHER" id="PTHR31449:SF3">
    <property type="entry name" value="UPF0598 PROTEIN C8ORF82"/>
    <property type="match status" value="1"/>
</dbReference>
<proteinExistence type="inferred from homology"/>
<dbReference type="EMBL" id="JAXCGZ010007079">
    <property type="protein sequence ID" value="KAK7079424.1"/>
    <property type="molecule type" value="Genomic_DNA"/>
</dbReference>